<gene>
    <name evidence="1" type="ORF">MQN93_39095</name>
</gene>
<organism evidence="1 2">
    <name type="scientific">Streptomyces spinosisporus</name>
    <dbReference type="NCBI Taxonomy" id="2927582"/>
    <lineage>
        <taxon>Bacteria</taxon>
        <taxon>Bacillati</taxon>
        <taxon>Actinomycetota</taxon>
        <taxon>Actinomycetes</taxon>
        <taxon>Kitasatosporales</taxon>
        <taxon>Streptomycetaceae</taxon>
        <taxon>Streptomyces</taxon>
    </lineage>
</organism>
<comment type="caution">
    <text evidence="1">The sequence shown here is derived from an EMBL/GenBank/DDBJ whole genome shotgun (WGS) entry which is preliminary data.</text>
</comment>
<evidence type="ECO:0000313" key="1">
    <source>
        <dbReference type="EMBL" id="MCI3245730.1"/>
    </source>
</evidence>
<keyword evidence="2" id="KW-1185">Reference proteome</keyword>
<dbReference type="EMBL" id="JALDAX010000024">
    <property type="protein sequence ID" value="MCI3245730.1"/>
    <property type="molecule type" value="Genomic_DNA"/>
</dbReference>
<dbReference type="RefSeq" id="WP_242713227.1">
    <property type="nucleotide sequence ID" value="NZ_JALDAX010000024.1"/>
</dbReference>
<name>A0ABS9XUI4_9ACTN</name>
<sequence>MLLGQAGLGLPDLDSVAIQLTGALEGPLLFYLALPEPDTPPSPAAGRPLADSWSILIHRLLHTAPGSTAT</sequence>
<evidence type="ECO:0000313" key="2">
    <source>
        <dbReference type="Proteomes" id="UP001165270"/>
    </source>
</evidence>
<accession>A0ABS9XUI4</accession>
<dbReference type="Proteomes" id="UP001165270">
    <property type="component" value="Unassembled WGS sequence"/>
</dbReference>
<reference evidence="1" key="1">
    <citation type="submission" date="2022-03" db="EMBL/GenBank/DDBJ databases">
        <title>Streptomyces 7R015 and 7R016 isolated from Barleria lupulina in Thailand.</title>
        <authorList>
            <person name="Kanchanasin P."/>
            <person name="Phongsopitanun W."/>
            <person name="Tanasupawat S."/>
        </authorList>
    </citation>
    <scope>NUCLEOTIDE SEQUENCE</scope>
    <source>
        <strain evidence="1">7R016</strain>
    </source>
</reference>
<proteinExistence type="predicted"/>
<protein>
    <submittedName>
        <fullName evidence="1">Uncharacterized protein</fullName>
    </submittedName>
</protein>